<dbReference type="InterPro" id="IPR014167">
    <property type="entry name" value="Tol-Pal_TolB"/>
</dbReference>
<reference evidence="17" key="1">
    <citation type="submission" date="2016-04" db="EMBL/GenBank/DDBJ databases">
        <authorList>
            <person name="Evans L.H."/>
            <person name="Alamgir A."/>
            <person name="Owens N."/>
            <person name="Weber N.D."/>
            <person name="Virtaneva K."/>
            <person name="Barbian K."/>
            <person name="Babar A."/>
            <person name="Rosenke K."/>
        </authorList>
    </citation>
    <scope>NUCLEOTIDE SEQUENCE</scope>
    <source>
        <strain evidence="17">92-3</strain>
    </source>
</reference>
<evidence type="ECO:0000256" key="15">
    <source>
        <dbReference type="SAM" id="MobiDB-lite"/>
    </source>
</evidence>
<keyword evidence="7 14" id="KW-0472">Membrane</keyword>
<dbReference type="GO" id="GO:0042597">
    <property type="term" value="C:periplasmic space"/>
    <property type="evidence" value="ECO:0007669"/>
    <property type="project" value="UniProtKB-SubCell"/>
</dbReference>
<dbReference type="EMBL" id="FLUB01000018">
    <property type="protein sequence ID" value="SBV65808.1"/>
    <property type="molecule type" value="Genomic_DNA"/>
</dbReference>
<comment type="function">
    <text evidence="12">Part of the Tol-Pal system, which plays a role in outer membrane invagination during cell division and is important for maintaining outer membrane integrity. TolB occupies a key intermediary position in the Tol-Pal system because it communicates directly with both membrane-embedded components, Pal in the outer membrane and TolA in the inner membrane.</text>
</comment>
<keyword evidence="4 12" id="KW-0132">Cell division</keyword>
<dbReference type="HAMAP" id="MF_02204">
    <property type="entry name" value="Pal"/>
    <property type="match status" value="1"/>
</dbReference>
<dbReference type="InterPro" id="IPR007195">
    <property type="entry name" value="TolB_N"/>
</dbReference>
<organism evidence="17">
    <name type="scientific">uncultured Citrobacter sp</name>
    <dbReference type="NCBI Taxonomy" id="200446"/>
    <lineage>
        <taxon>Bacteria</taxon>
        <taxon>Pseudomonadati</taxon>
        <taxon>Pseudomonadota</taxon>
        <taxon>Gammaproteobacteria</taxon>
        <taxon>Enterobacterales</taxon>
        <taxon>Enterobacteriaceae</taxon>
        <taxon>Citrobacter</taxon>
        <taxon>environmental samples</taxon>
    </lineage>
</organism>
<dbReference type="NCBIfam" id="TIGR02800">
    <property type="entry name" value="propeller_TolB"/>
    <property type="match status" value="1"/>
</dbReference>
<keyword evidence="5 12" id="KW-0732">Signal</keyword>
<dbReference type="Gene3D" id="2.120.10.30">
    <property type="entry name" value="TolB, C-terminal domain"/>
    <property type="match status" value="1"/>
</dbReference>
<evidence type="ECO:0000256" key="14">
    <source>
        <dbReference type="PROSITE-ProRule" id="PRU00473"/>
    </source>
</evidence>
<evidence type="ECO:0000256" key="7">
    <source>
        <dbReference type="ARBA" id="ARBA00023136"/>
    </source>
</evidence>
<keyword evidence="9" id="KW-0998">Cell outer membrane</keyword>
<dbReference type="InterPro" id="IPR039001">
    <property type="entry name" value="Pal"/>
</dbReference>
<dbReference type="CDD" id="cd07185">
    <property type="entry name" value="OmpA_C-like"/>
    <property type="match status" value="1"/>
</dbReference>
<dbReference type="Gene3D" id="3.40.50.10070">
    <property type="entry name" value="TolB, N-terminal domain"/>
    <property type="match status" value="1"/>
</dbReference>
<evidence type="ECO:0000256" key="8">
    <source>
        <dbReference type="ARBA" id="ARBA00023139"/>
    </source>
</evidence>
<dbReference type="InterPro" id="IPR006690">
    <property type="entry name" value="OMPA-like_CS"/>
</dbReference>
<feature type="signal peptide" evidence="12">
    <location>
        <begin position="1"/>
        <end position="21"/>
    </location>
</feature>
<keyword evidence="6 12" id="KW-0574">Periplasm</keyword>
<keyword evidence="11 12" id="KW-0131">Cell cycle</keyword>
<evidence type="ECO:0000256" key="4">
    <source>
        <dbReference type="ARBA" id="ARBA00022618"/>
    </source>
</evidence>
<evidence type="ECO:0000256" key="6">
    <source>
        <dbReference type="ARBA" id="ARBA00022764"/>
    </source>
</evidence>
<evidence type="ECO:0000256" key="1">
    <source>
        <dbReference type="ARBA" id="ARBA00004370"/>
    </source>
</evidence>
<dbReference type="InterPro" id="IPR011042">
    <property type="entry name" value="6-blade_b-propeller_TolB-like"/>
</dbReference>
<comment type="subunit">
    <text evidence="12">The Tol-Pal system is composed of five core proteins: the inner membrane proteins TolA, TolQ and TolR, the periplasmic protein TolB and the outer membrane protein Pal. They form a network linking the inner and outer membranes and the peptidoglycan layer.</text>
</comment>
<dbReference type="HAMAP" id="MF_00671">
    <property type="entry name" value="TolB"/>
    <property type="match status" value="1"/>
</dbReference>
<dbReference type="Gene3D" id="3.30.1330.60">
    <property type="entry name" value="OmpA-like domain"/>
    <property type="match status" value="1"/>
</dbReference>
<protein>
    <recommendedName>
        <fullName evidence="12 13">Multifunctional fusion protein</fullName>
    </recommendedName>
    <domain>
        <recommendedName>
            <fullName evidence="12">Tol-Pal system protein TolB</fullName>
        </recommendedName>
    </domain>
    <domain>
        <recommendedName>
            <fullName evidence="13">Peptidoglycan-associated protein</fullName>
        </recommendedName>
    </domain>
</protein>
<name>A0A212IG60_9ENTR</name>
<dbReference type="InterPro" id="IPR036737">
    <property type="entry name" value="OmpA-like_sf"/>
</dbReference>
<dbReference type="AlphaFoldDB" id="A0A212IG60"/>
<dbReference type="PRINTS" id="PR01021">
    <property type="entry name" value="OMPADOMAIN"/>
</dbReference>
<feature type="chain" id="PRO_5013406499" description="Multifunctional fusion protein" evidence="12">
    <location>
        <begin position="22"/>
        <end position="517"/>
    </location>
</feature>
<evidence type="ECO:0000256" key="9">
    <source>
        <dbReference type="ARBA" id="ARBA00023237"/>
    </source>
</evidence>
<dbReference type="GO" id="GO:0017038">
    <property type="term" value="P:protein import"/>
    <property type="evidence" value="ECO:0007669"/>
    <property type="project" value="InterPro"/>
</dbReference>
<evidence type="ECO:0000256" key="5">
    <source>
        <dbReference type="ARBA" id="ARBA00022729"/>
    </source>
</evidence>
<comment type="subcellular location">
    <subcellularLocation>
        <location evidence="1">Membrane</location>
    </subcellularLocation>
    <subcellularLocation>
        <location evidence="2 12">Periplasm</location>
    </subcellularLocation>
</comment>
<gene>
    <name evidence="12" type="primary">tolB</name>
    <name evidence="13" type="synonym">pal</name>
    <name evidence="17" type="ORF">KM92CIT3_60606</name>
</gene>
<dbReference type="InterPro" id="IPR011659">
    <property type="entry name" value="WD40"/>
</dbReference>
<keyword evidence="8" id="KW-0564">Palmitate</keyword>
<evidence type="ECO:0000256" key="3">
    <source>
        <dbReference type="ARBA" id="ARBA00009820"/>
    </source>
</evidence>
<dbReference type="GO" id="GO:0051301">
    <property type="term" value="P:cell division"/>
    <property type="evidence" value="ECO:0007669"/>
    <property type="project" value="UniProtKB-UniRule"/>
</dbReference>
<comment type="similarity">
    <text evidence="13">Belongs to the Pal lipoprotein family.</text>
</comment>
<dbReference type="GO" id="GO:0009279">
    <property type="term" value="C:cell outer membrane"/>
    <property type="evidence" value="ECO:0007669"/>
    <property type="project" value="InterPro"/>
</dbReference>
<dbReference type="NCBIfam" id="TIGR02802">
    <property type="entry name" value="Pal_lipo"/>
    <property type="match status" value="1"/>
</dbReference>
<dbReference type="FunFam" id="3.30.1330.60:FF:000002">
    <property type="entry name" value="Peptidoglycan-associated lipoprotein"/>
    <property type="match status" value="1"/>
</dbReference>
<dbReference type="SUPFAM" id="SSF103088">
    <property type="entry name" value="OmpA-like"/>
    <property type="match status" value="1"/>
</dbReference>
<evidence type="ECO:0000259" key="16">
    <source>
        <dbReference type="PROSITE" id="PS51123"/>
    </source>
</evidence>
<dbReference type="Pfam" id="PF04052">
    <property type="entry name" value="TolB_N"/>
    <property type="match status" value="1"/>
</dbReference>
<evidence type="ECO:0000313" key="17">
    <source>
        <dbReference type="EMBL" id="SBV65808.1"/>
    </source>
</evidence>
<dbReference type="PANTHER" id="PTHR36842:SF1">
    <property type="entry name" value="PROTEIN TOLB"/>
    <property type="match status" value="1"/>
</dbReference>
<dbReference type="FunFam" id="3.40.50.10070:FF:000001">
    <property type="entry name" value="Tol-Pal system protein TolB"/>
    <property type="match status" value="1"/>
</dbReference>
<evidence type="ECO:0000256" key="10">
    <source>
        <dbReference type="ARBA" id="ARBA00023288"/>
    </source>
</evidence>
<accession>A0A212IG60</accession>
<evidence type="ECO:0000256" key="12">
    <source>
        <dbReference type="HAMAP-Rule" id="MF_00671"/>
    </source>
</evidence>
<dbReference type="Pfam" id="PF07676">
    <property type="entry name" value="PD40"/>
    <property type="match status" value="3"/>
</dbReference>
<dbReference type="PANTHER" id="PTHR36842">
    <property type="entry name" value="PROTEIN TOLB HOMOLOG"/>
    <property type="match status" value="1"/>
</dbReference>
<dbReference type="PROSITE" id="PS01068">
    <property type="entry name" value="OMPA_1"/>
    <property type="match status" value="1"/>
</dbReference>
<dbReference type="InterPro" id="IPR014169">
    <property type="entry name" value="Pal_lipo_C"/>
</dbReference>
<feature type="domain" description="OmpA-like" evidence="16">
    <location>
        <begin position="404"/>
        <end position="517"/>
    </location>
</feature>
<dbReference type="InterPro" id="IPR006665">
    <property type="entry name" value="OmpA-like"/>
</dbReference>
<dbReference type="SUPFAM" id="SSF52964">
    <property type="entry name" value="TolB, N-terminal domain"/>
    <property type="match status" value="1"/>
</dbReference>
<dbReference type="NCBIfam" id="NF008067">
    <property type="entry name" value="PRK10802.1"/>
    <property type="match status" value="1"/>
</dbReference>
<dbReference type="PROSITE" id="PS51123">
    <property type="entry name" value="OMPA_2"/>
    <property type="match status" value="1"/>
</dbReference>
<evidence type="ECO:0000256" key="13">
    <source>
        <dbReference type="HAMAP-Rule" id="MF_02204"/>
    </source>
</evidence>
<dbReference type="Pfam" id="PF00691">
    <property type="entry name" value="OmpA"/>
    <property type="match status" value="1"/>
</dbReference>
<dbReference type="InterPro" id="IPR006664">
    <property type="entry name" value="OMP_bac"/>
</dbReference>
<dbReference type="SUPFAM" id="SSF69304">
    <property type="entry name" value="Tricorn protease N-terminal domain"/>
    <property type="match status" value="1"/>
</dbReference>
<comment type="similarity">
    <text evidence="3 12">Belongs to the TolB family.</text>
</comment>
<feature type="region of interest" description="Disordered" evidence="15">
    <location>
        <begin position="374"/>
        <end position="400"/>
    </location>
</feature>
<evidence type="ECO:0000256" key="11">
    <source>
        <dbReference type="ARBA" id="ARBA00023306"/>
    </source>
</evidence>
<proteinExistence type="inferred from homology"/>
<evidence type="ECO:0000256" key="2">
    <source>
        <dbReference type="ARBA" id="ARBA00004418"/>
    </source>
</evidence>
<keyword evidence="10" id="KW-0449">Lipoprotein</keyword>
<sequence length="517" mass="55693" precursor="true">MKQALRVAFGFLMLWAAVLHAEVRIEITQGVDSARPIGVVPFQWAGPGAAPEDIGGIVGADLRNSGKFNPLDRSRLPQQPGTAQEVQPAAWSALGIDAVVVGQVTPNPDGSYSVAYQLVDTGGAPGTVLAQNTYKVNKQWLRYAGHTASDEVFEKLTGIKGAFRTRIAYVVQTNGGQFPYELRVSDYDGYNQFVVHRSPQPLMSPAWSPDGSKLAYVTFESGRSALVIQTLSNGAVRQVASFPRHNGAPAFSPDGSKLAFALSKTGSLNLYVMDIGSGQIRQVTDGRSNNTEPTWFPDSQNLAFTSDQAGRPQVYKVNVNGGAPQRITWEGSQNQDADVSSDGKFMVMVSSANELMIALPVMAIAACSSNKNASNDGSEGMLGAGTGMDANGSGNMSSEEQARLQMQQLQQNNIVYFDLDKYDIRSDFAAMLDAHANFLRSNPSYKVTVEGHADERGTPEYNISLGERRANAVKMYLQGKGVSADQISIVSYGKEKPAVLGHDEAAYSKNRRAVLVY</sequence>